<dbReference type="AlphaFoldDB" id="A0A9W7FDH8"/>
<gene>
    <name evidence="1" type="ORF">TrRE_jg4560</name>
</gene>
<evidence type="ECO:0008006" key="3">
    <source>
        <dbReference type="Google" id="ProtNLM"/>
    </source>
</evidence>
<organism evidence="1 2">
    <name type="scientific">Triparma retinervis</name>
    <dbReference type="NCBI Taxonomy" id="2557542"/>
    <lineage>
        <taxon>Eukaryota</taxon>
        <taxon>Sar</taxon>
        <taxon>Stramenopiles</taxon>
        <taxon>Ochrophyta</taxon>
        <taxon>Bolidophyceae</taxon>
        <taxon>Parmales</taxon>
        <taxon>Triparmaceae</taxon>
        <taxon>Triparma</taxon>
    </lineage>
</organism>
<name>A0A9W7FDH8_9STRA</name>
<dbReference type="Gene3D" id="3.30.40.10">
    <property type="entry name" value="Zinc/RING finger domain, C3HC4 (zinc finger)"/>
    <property type="match status" value="1"/>
</dbReference>
<dbReference type="InterPro" id="IPR013083">
    <property type="entry name" value="Znf_RING/FYVE/PHD"/>
</dbReference>
<evidence type="ECO:0000313" key="1">
    <source>
        <dbReference type="EMBL" id="GMI10124.1"/>
    </source>
</evidence>
<evidence type="ECO:0000313" key="2">
    <source>
        <dbReference type="Proteomes" id="UP001165082"/>
    </source>
</evidence>
<dbReference type="SUPFAM" id="SSF57850">
    <property type="entry name" value="RING/U-box"/>
    <property type="match status" value="1"/>
</dbReference>
<dbReference type="EMBL" id="BRXZ01000358">
    <property type="protein sequence ID" value="GMI10124.1"/>
    <property type="molecule type" value="Genomic_DNA"/>
</dbReference>
<accession>A0A9W7FDH8</accession>
<sequence>MVAVAAETEEARLKEIEANLDYSLGVVRRRLEEVIRRKAGSGNSKLCCVCMEGERQVLLMPCRHLCRGCSEDERLKDCPIFRSEIRERMVVYS</sequence>
<proteinExistence type="predicted"/>
<dbReference type="Pfam" id="PF13920">
    <property type="entry name" value="zf-C3HC4_3"/>
    <property type="match status" value="1"/>
</dbReference>
<protein>
    <recommendedName>
        <fullName evidence="3">RING-type domain-containing protein</fullName>
    </recommendedName>
</protein>
<dbReference type="OrthoDB" id="1711136at2759"/>
<reference evidence="1" key="1">
    <citation type="submission" date="2022-07" db="EMBL/GenBank/DDBJ databases">
        <title>Genome analysis of Parmales, a sister group of diatoms, reveals the evolutionary specialization of diatoms from phago-mixotrophs to photoautotrophs.</title>
        <authorList>
            <person name="Ban H."/>
            <person name="Sato S."/>
            <person name="Yoshikawa S."/>
            <person name="Kazumasa Y."/>
            <person name="Nakamura Y."/>
            <person name="Ichinomiya M."/>
            <person name="Saitoh K."/>
            <person name="Sato N."/>
            <person name="Blanc-Mathieu R."/>
            <person name="Endo H."/>
            <person name="Kuwata A."/>
            <person name="Ogata H."/>
        </authorList>
    </citation>
    <scope>NUCLEOTIDE SEQUENCE</scope>
</reference>
<dbReference type="Proteomes" id="UP001165082">
    <property type="component" value="Unassembled WGS sequence"/>
</dbReference>
<comment type="caution">
    <text evidence="1">The sequence shown here is derived from an EMBL/GenBank/DDBJ whole genome shotgun (WGS) entry which is preliminary data.</text>
</comment>
<keyword evidence="2" id="KW-1185">Reference proteome</keyword>